<name>A0A7R9PZR0_9ACAR</name>
<evidence type="ECO:0000313" key="2">
    <source>
        <dbReference type="Proteomes" id="UP000759131"/>
    </source>
</evidence>
<dbReference type="AlphaFoldDB" id="A0A7R9PZR0"/>
<dbReference type="EMBL" id="OC858296">
    <property type="protein sequence ID" value="CAD7626285.1"/>
    <property type="molecule type" value="Genomic_DNA"/>
</dbReference>
<gene>
    <name evidence="1" type="ORF">OSB1V03_LOCUS6718</name>
</gene>
<reference evidence="1" key="1">
    <citation type="submission" date="2020-11" db="EMBL/GenBank/DDBJ databases">
        <authorList>
            <person name="Tran Van P."/>
        </authorList>
    </citation>
    <scope>NUCLEOTIDE SEQUENCE</scope>
</reference>
<proteinExistence type="predicted"/>
<organism evidence="1">
    <name type="scientific">Medioppia subpectinata</name>
    <dbReference type="NCBI Taxonomy" id="1979941"/>
    <lineage>
        <taxon>Eukaryota</taxon>
        <taxon>Metazoa</taxon>
        <taxon>Ecdysozoa</taxon>
        <taxon>Arthropoda</taxon>
        <taxon>Chelicerata</taxon>
        <taxon>Arachnida</taxon>
        <taxon>Acari</taxon>
        <taxon>Acariformes</taxon>
        <taxon>Sarcoptiformes</taxon>
        <taxon>Oribatida</taxon>
        <taxon>Brachypylina</taxon>
        <taxon>Oppioidea</taxon>
        <taxon>Oppiidae</taxon>
        <taxon>Medioppia</taxon>
    </lineage>
</organism>
<sequence>MFKDMAYELLFNIMTTNKELMGFCRFLTAQTISVCEPFLHFLMFSAISLCLTAKGHHFLTIIHTIHYIMGTANRVIIQELTVDHNLPHHYVYHTASTPSYIPAAPSLLLPPSAALSPTHFYDYPTTAYPPPPPYATATNGFDAYTPFHPSHSHQSGGPLGSAAVAAAVAAAASGVGNGGAQSAHSGSHHPFSTFTTLSGSGGLATNGSVATTGANYMAATVTPTNSVSYISDARMQ</sequence>
<accession>A0A7R9PZR0</accession>
<keyword evidence="2" id="KW-1185">Reference proteome</keyword>
<evidence type="ECO:0000313" key="1">
    <source>
        <dbReference type="EMBL" id="CAD7626285.1"/>
    </source>
</evidence>
<protein>
    <submittedName>
        <fullName evidence="1">Uncharacterized protein</fullName>
    </submittedName>
</protein>
<dbReference type="Proteomes" id="UP000759131">
    <property type="component" value="Unassembled WGS sequence"/>
</dbReference>
<dbReference type="EMBL" id="CAJPIZ010003721">
    <property type="protein sequence ID" value="CAG2106715.1"/>
    <property type="molecule type" value="Genomic_DNA"/>
</dbReference>